<evidence type="ECO:0000313" key="1">
    <source>
        <dbReference type="EMBL" id="DBA27233.1"/>
    </source>
</evidence>
<gene>
    <name evidence="1" type="ORF">GDO54_011398</name>
</gene>
<accession>A0AAV3AYE6</accession>
<dbReference type="AlphaFoldDB" id="A0AAV3AYE6"/>
<evidence type="ECO:0000313" key="2">
    <source>
        <dbReference type="Proteomes" id="UP001181693"/>
    </source>
</evidence>
<sequence length="88" mass="10336">MWIRRVNEMRLMEDLTAGLYKRNKTFLDTWAPWIMIQESAEYKNLLGEQSVCSNCYKGNSQEGVYLAVGNRLRKEGFYEESREDGGFL</sequence>
<proteinExistence type="predicted"/>
<comment type="caution">
    <text evidence="1">The sequence shown here is derived from an EMBL/GenBank/DDBJ whole genome shotgun (WGS) entry which is preliminary data.</text>
</comment>
<protein>
    <submittedName>
        <fullName evidence="1">Uncharacterized protein</fullName>
    </submittedName>
</protein>
<dbReference type="EMBL" id="DYDO01000004">
    <property type="protein sequence ID" value="DBA27233.1"/>
    <property type="molecule type" value="Genomic_DNA"/>
</dbReference>
<reference evidence="1" key="1">
    <citation type="thesis" date="2020" institute="ProQuest LLC" country="789 East Eisenhower Parkway, Ann Arbor, MI, USA">
        <title>Comparative Genomics and Chromosome Evolution.</title>
        <authorList>
            <person name="Mudd A.B."/>
        </authorList>
    </citation>
    <scope>NUCLEOTIDE SEQUENCE</scope>
    <source>
        <strain evidence="1">1538</strain>
        <tissue evidence="1">Blood</tissue>
    </source>
</reference>
<name>A0AAV3AYE6_PYXAD</name>
<dbReference type="Proteomes" id="UP001181693">
    <property type="component" value="Unassembled WGS sequence"/>
</dbReference>
<organism evidence="1 2">
    <name type="scientific">Pyxicephalus adspersus</name>
    <name type="common">African bullfrog</name>
    <dbReference type="NCBI Taxonomy" id="30357"/>
    <lineage>
        <taxon>Eukaryota</taxon>
        <taxon>Metazoa</taxon>
        <taxon>Chordata</taxon>
        <taxon>Craniata</taxon>
        <taxon>Vertebrata</taxon>
        <taxon>Euteleostomi</taxon>
        <taxon>Amphibia</taxon>
        <taxon>Batrachia</taxon>
        <taxon>Anura</taxon>
        <taxon>Neobatrachia</taxon>
        <taxon>Ranoidea</taxon>
        <taxon>Pyxicephalidae</taxon>
        <taxon>Pyxicephalinae</taxon>
        <taxon>Pyxicephalus</taxon>
    </lineage>
</organism>
<keyword evidence="2" id="KW-1185">Reference proteome</keyword>